<evidence type="ECO:0000313" key="8">
    <source>
        <dbReference type="EMBL" id="KAG5675392.1"/>
    </source>
</evidence>
<dbReference type="SMART" id="SM00225">
    <property type="entry name" value="BTB"/>
    <property type="match status" value="1"/>
</dbReference>
<feature type="compositionally biased region" description="Low complexity" evidence="6">
    <location>
        <begin position="151"/>
        <end position="163"/>
    </location>
</feature>
<comment type="caution">
    <text evidence="8">The sequence shown here is derived from an EMBL/GenBank/DDBJ whole genome shotgun (WGS) entry which is preliminary data.</text>
</comment>
<dbReference type="EMBL" id="JADBJN010000002">
    <property type="protein sequence ID" value="KAG5675392.1"/>
    <property type="molecule type" value="Genomic_DNA"/>
</dbReference>
<evidence type="ECO:0000256" key="3">
    <source>
        <dbReference type="ARBA" id="ARBA00022771"/>
    </source>
</evidence>
<dbReference type="Gene3D" id="2.20.25.240">
    <property type="match status" value="1"/>
</dbReference>
<reference evidence="8" key="1">
    <citation type="submission" date="2021-03" db="EMBL/GenBank/DDBJ databases">
        <title>Chromosome level genome of the anhydrobiotic midge Polypedilum vanderplanki.</title>
        <authorList>
            <person name="Yoshida Y."/>
            <person name="Kikawada T."/>
            <person name="Gusev O."/>
        </authorList>
    </citation>
    <scope>NUCLEOTIDE SEQUENCE</scope>
    <source>
        <strain evidence="8">NIAS01</strain>
        <tissue evidence="8">Whole body or cell culture</tissue>
    </source>
</reference>
<dbReference type="GO" id="GO:0005634">
    <property type="term" value="C:nucleus"/>
    <property type="evidence" value="ECO:0007669"/>
    <property type="project" value="UniProtKB-SubCell"/>
</dbReference>
<keyword evidence="5" id="KW-0539">Nucleus</keyword>
<evidence type="ECO:0000256" key="6">
    <source>
        <dbReference type="SAM" id="MobiDB-lite"/>
    </source>
</evidence>
<dbReference type="PROSITE" id="PS50097">
    <property type="entry name" value="BTB"/>
    <property type="match status" value="1"/>
</dbReference>
<comment type="subcellular location">
    <subcellularLocation>
        <location evidence="1">Nucleus</location>
    </subcellularLocation>
</comment>
<dbReference type="AlphaFoldDB" id="A0A9J6C0F5"/>
<keyword evidence="9" id="KW-1185">Reference proteome</keyword>
<gene>
    <name evidence="8" type="ORF">PVAND_005300</name>
</gene>
<dbReference type="InterPro" id="IPR051095">
    <property type="entry name" value="Dros_DevTransReg"/>
</dbReference>
<dbReference type="Gene3D" id="3.30.710.10">
    <property type="entry name" value="Potassium Channel Kv1.1, Chain A"/>
    <property type="match status" value="1"/>
</dbReference>
<dbReference type="Pfam" id="PF04500">
    <property type="entry name" value="FLYWCH"/>
    <property type="match status" value="1"/>
</dbReference>
<feature type="domain" description="BTB" evidence="7">
    <location>
        <begin position="31"/>
        <end position="96"/>
    </location>
</feature>
<dbReference type="GO" id="GO:0006357">
    <property type="term" value="P:regulation of transcription by RNA polymerase II"/>
    <property type="evidence" value="ECO:0007669"/>
    <property type="project" value="TreeGrafter"/>
</dbReference>
<dbReference type="InterPro" id="IPR000210">
    <property type="entry name" value="BTB/POZ_dom"/>
</dbReference>
<keyword evidence="3" id="KW-0863">Zinc-finger</keyword>
<feature type="compositionally biased region" description="Polar residues" evidence="6">
    <location>
        <begin position="140"/>
        <end position="150"/>
    </location>
</feature>
<dbReference type="Pfam" id="PF00651">
    <property type="entry name" value="BTB"/>
    <property type="match status" value="1"/>
</dbReference>
<dbReference type="PANTHER" id="PTHR23110">
    <property type="entry name" value="BTB DOMAIN TRANSCRIPTION FACTOR"/>
    <property type="match status" value="1"/>
</dbReference>
<protein>
    <recommendedName>
        <fullName evidence="7">BTB domain-containing protein</fullName>
    </recommendedName>
</protein>
<sequence length="571" mass="62832">MEEFALCWNKLKFAENLSTGFQSLYDRGDFVDCTIACDGQLLQCHKLVLAICSPYFREIFMNNPCRHPIIILKDVTYSIMSELLQFMYQGEVNVKQAELQAFMSIAESLQIKGLATNTTSSNNNNSTGSSSNSIMKGNDPMSSSYSQFHSNNGNANGNVGAGVQRNHNQHQFNSGGNHTDNHRQTTSTPLSTTSSIDGNHHATTTVKGGIKIGVEHSSTAAASTSTSPYSQKRTIDQISEQQQQRQNQMKIKRANHDISDSDMNDSIDNMTSDDIFLPAMQPHVTINESPRFDANSVKRESVETRPQSPSSVYRNSYHNSNVMQNTSFPYFSDFSSSDLSISNNNNGNDMNKSHMDVPPGTHNANLSNVTMLSATSLLHNSMIFNRNNTVATQQGMKTYWLCRSYRITTCRARCITHQGQLISTTGQHNHPPHVKSATTSTVTASMGSTSGQDAYSQQQHQMTMMNQQQQQQFAMPTATATNNNGNNFSMTNILGTSLNDIDASSLMQTVSTTTATSSSANQLNSNIQITPIINASIDDLQMHSLEHHHDDIGNAMNTSNMHNIAITSANN</sequence>
<accession>A0A9J6C0F5</accession>
<dbReference type="PANTHER" id="PTHR23110:SF99">
    <property type="entry name" value="BROAD-COMPLEX CORE PROTEIN ISOFORM 6"/>
    <property type="match status" value="1"/>
</dbReference>
<keyword evidence="2" id="KW-0479">Metal-binding</keyword>
<proteinExistence type="predicted"/>
<feature type="region of interest" description="Disordered" evidence="6">
    <location>
        <begin position="289"/>
        <end position="317"/>
    </location>
</feature>
<dbReference type="GO" id="GO:0008270">
    <property type="term" value="F:zinc ion binding"/>
    <property type="evidence" value="ECO:0007669"/>
    <property type="project" value="UniProtKB-KW"/>
</dbReference>
<evidence type="ECO:0000256" key="5">
    <source>
        <dbReference type="ARBA" id="ARBA00023242"/>
    </source>
</evidence>
<evidence type="ECO:0000313" key="9">
    <source>
        <dbReference type="Proteomes" id="UP001107558"/>
    </source>
</evidence>
<dbReference type="Proteomes" id="UP001107558">
    <property type="component" value="Chromosome 2"/>
</dbReference>
<dbReference type="SUPFAM" id="SSF54695">
    <property type="entry name" value="POZ domain"/>
    <property type="match status" value="1"/>
</dbReference>
<dbReference type="InterPro" id="IPR007588">
    <property type="entry name" value="Znf_FLYWCH"/>
</dbReference>
<dbReference type="InterPro" id="IPR011333">
    <property type="entry name" value="SKP1/BTB/POZ_sf"/>
</dbReference>
<keyword evidence="4" id="KW-0862">Zinc</keyword>
<feature type="region of interest" description="Disordered" evidence="6">
    <location>
        <begin position="116"/>
        <end position="203"/>
    </location>
</feature>
<organism evidence="8 9">
    <name type="scientific">Polypedilum vanderplanki</name>
    <name type="common">Sleeping chironomid midge</name>
    <dbReference type="NCBI Taxonomy" id="319348"/>
    <lineage>
        <taxon>Eukaryota</taxon>
        <taxon>Metazoa</taxon>
        <taxon>Ecdysozoa</taxon>
        <taxon>Arthropoda</taxon>
        <taxon>Hexapoda</taxon>
        <taxon>Insecta</taxon>
        <taxon>Pterygota</taxon>
        <taxon>Neoptera</taxon>
        <taxon>Endopterygota</taxon>
        <taxon>Diptera</taxon>
        <taxon>Nematocera</taxon>
        <taxon>Chironomoidea</taxon>
        <taxon>Chironomidae</taxon>
        <taxon>Chironominae</taxon>
        <taxon>Polypedilum</taxon>
        <taxon>Polypedilum</taxon>
    </lineage>
</organism>
<name>A0A9J6C0F5_POLVA</name>
<feature type="compositionally biased region" description="Polar residues" evidence="6">
    <location>
        <begin position="165"/>
        <end position="178"/>
    </location>
</feature>
<evidence type="ECO:0000256" key="4">
    <source>
        <dbReference type="ARBA" id="ARBA00022833"/>
    </source>
</evidence>
<evidence type="ECO:0000256" key="2">
    <source>
        <dbReference type="ARBA" id="ARBA00022723"/>
    </source>
</evidence>
<dbReference type="CDD" id="cd18315">
    <property type="entry name" value="BTB_POZ_BAB-like"/>
    <property type="match status" value="1"/>
</dbReference>
<evidence type="ECO:0000259" key="7">
    <source>
        <dbReference type="PROSITE" id="PS50097"/>
    </source>
</evidence>
<evidence type="ECO:0000256" key="1">
    <source>
        <dbReference type="ARBA" id="ARBA00004123"/>
    </source>
</evidence>
<dbReference type="OrthoDB" id="2311693at2759"/>
<feature type="compositionally biased region" description="Low complexity" evidence="6">
    <location>
        <begin position="116"/>
        <end position="133"/>
    </location>
</feature>
<feature type="compositionally biased region" description="Polar residues" evidence="6">
    <location>
        <begin position="304"/>
        <end position="317"/>
    </location>
</feature>
<feature type="compositionally biased region" description="Low complexity" evidence="6">
    <location>
        <begin position="185"/>
        <end position="195"/>
    </location>
</feature>